<dbReference type="AlphaFoldDB" id="A0A077AYW2"/>
<dbReference type="HOGENOM" id="CLU_2300685_0_0_5"/>
<dbReference type="EMBL" id="CP008941">
    <property type="protein sequence ID" value="AIK95900.1"/>
    <property type="molecule type" value="Genomic_DNA"/>
</dbReference>
<protein>
    <submittedName>
        <fullName evidence="1">Uncharacterized protein</fullName>
    </submittedName>
</protein>
<name>A0A077AYW2_9PROT</name>
<proteinExistence type="predicted"/>
<accession>A0A077AYW2</accession>
<reference evidence="1 2" key="1">
    <citation type="submission" date="2014-07" db="EMBL/GenBank/DDBJ databases">
        <title>Comparative genomic insights into amoeba endosymbionts belonging to the families of Holosporaceae and Candidatus Midichloriaceae within Rickettsiales.</title>
        <authorList>
            <person name="Wang Z."/>
            <person name="Wu M."/>
        </authorList>
    </citation>
    <scope>NUCLEOTIDE SEQUENCE [LARGE SCALE GENOMIC DNA]</scope>
    <source>
        <strain evidence="1">PRA3</strain>
    </source>
</reference>
<sequence>MASYNTKYWKIEISDERKDKRINNTVVKVLVNRKETQDSVMITIPARNKKLNQSIVGIFHKWLLVTEDPVSTLNTIDQLNLFERTLIKIDQLTWGKNCLA</sequence>
<gene>
    <name evidence="1" type="ORF">ID47_02855</name>
</gene>
<evidence type="ECO:0000313" key="1">
    <source>
        <dbReference type="EMBL" id="AIK95900.1"/>
    </source>
</evidence>
<evidence type="ECO:0000313" key="2">
    <source>
        <dbReference type="Proteomes" id="UP000028926"/>
    </source>
</evidence>
<dbReference type="Proteomes" id="UP000028926">
    <property type="component" value="Chromosome"/>
</dbReference>
<dbReference type="KEGG" id="paca:ID47_02855"/>
<keyword evidence="2" id="KW-1185">Reference proteome</keyword>
<dbReference type="RefSeq" id="WP_038463536.1">
    <property type="nucleotide sequence ID" value="NZ_CP008941.1"/>
</dbReference>
<organism evidence="1 2">
    <name type="scientific">Candidatus Odyssella acanthamoebae</name>
    <dbReference type="NCBI Taxonomy" id="91604"/>
    <lineage>
        <taxon>Bacteria</taxon>
        <taxon>Pseudomonadati</taxon>
        <taxon>Pseudomonadota</taxon>
        <taxon>Alphaproteobacteria</taxon>
        <taxon>Holosporales</taxon>
        <taxon>Candidatus Paracaedibacteraceae</taxon>
        <taxon>Candidatus Odyssella</taxon>
    </lineage>
</organism>